<keyword evidence="1" id="KW-1133">Transmembrane helix</keyword>
<name>A0AAV2KHM4_KNICA</name>
<feature type="transmembrane region" description="Helical" evidence="1">
    <location>
        <begin position="94"/>
        <end position="114"/>
    </location>
</feature>
<organism evidence="5 8">
    <name type="scientific">Knipowitschia caucasica</name>
    <name type="common">Caucasian dwarf goby</name>
    <name type="synonym">Pomatoschistus caucasicus</name>
    <dbReference type="NCBI Taxonomy" id="637954"/>
    <lineage>
        <taxon>Eukaryota</taxon>
        <taxon>Metazoa</taxon>
        <taxon>Chordata</taxon>
        <taxon>Craniata</taxon>
        <taxon>Vertebrata</taxon>
        <taxon>Euteleostomi</taxon>
        <taxon>Actinopterygii</taxon>
        <taxon>Neopterygii</taxon>
        <taxon>Teleostei</taxon>
        <taxon>Neoteleostei</taxon>
        <taxon>Acanthomorphata</taxon>
        <taxon>Gobiaria</taxon>
        <taxon>Gobiiformes</taxon>
        <taxon>Gobioidei</taxon>
        <taxon>Gobiidae</taxon>
        <taxon>Gobiinae</taxon>
        <taxon>Knipowitschia</taxon>
    </lineage>
</organism>
<protein>
    <recommendedName>
        <fullName evidence="9">NADH dehydrogenase subunit 6</fullName>
    </recommendedName>
</protein>
<keyword evidence="1" id="KW-0812">Transmembrane</keyword>
<proteinExistence type="predicted"/>
<evidence type="ECO:0000313" key="6">
    <source>
        <dbReference type="EMBL" id="CAL1607898.1"/>
    </source>
</evidence>
<evidence type="ECO:0000313" key="8">
    <source>
        <dbReference type="Proteomes" id="UP001497482"/>
    </source>
</evidence>
<dbReference type="EMBL" id="OZ035828">
    <property type="protein sequence ID" value="CAL1607898.1"/>
    <property type="molecule type" value="Genomic_DNA"/>
</dbReference>
<evidence type="ECO:0000313" key="7">
    <source>
        <dbReference type="EMBL" id="CAL1611343.1"/>
    </source>
</evidence>
<keyword evidence="1" id="KW-0472">Membrane</keyword>
<evidence type="ECO:0000313" key="3">
    <source>
        <dbReference type="EMBL" id="CAL1583743.1"/>
    </source>
</evidence>
<dbReference type="EMBL" id="OZ035829">
    <property type="protein sequence ID" value="CAL1611343.1"/>
    <property type="molecule type" value="Genomic_DNA"/>
</dbReference>
<dbReference type="EMBL" id="OZ035834">
    <property type="protein sequence ID" value="CAL1576498.1"/>
    <property type="molecule type" value="Genomic_DNA"/>
</dbReference>
<evidence type="ECO:0000313" key="2">
    <source>
        <dbReference type="EMBL" id="CAL1576498.1"/>
    </source>
</evidence>
<sequence length="115" mass="13318">MIGVGWGLVVFWLVGWVLGVGRWSCLLCVFVFWYVWVCFLWCVCCVFVGIVGVFFCGVWGCFFFLWVCFVWGCCCVCGCFCWWCFVWLVLGWFFFFFCGGVLVFVGVVWVCVVLG</sequence>
<dbReference type="Proteomes" id="UP001497482">
    <property type="component" value="Chromosome 17"/>
</dbReference>
<reference evidence="5 8" key="1">
    <citation type="submission" date="2024-04" db="EMBL/GenBank/DDBJ databases">
        <authorList>
            <person name="Waldvogel A.-M."/>
            <person name="Schoenle A."/>
        </authorList>
    </citation>
    <scope>NUCLEOTIDE SEQUENCE [LARGE SCALE GENOMIC DNA]</scope>
</reference>
<dbReference type="EMBL" id="OZ035839">
    <property type="protein sequence ID" value="CAL1587004.1"/>
    <property type="molecule type" value="Genomic_DNA"/>
</dbReference>
<gene>
    <name evidence="3" type="ORF">KC01_LOCUS14182</name>
    <name evidence="4" type="ORF">KC01_LOCUS15056</name>
    <name evidence="5" type="ORF">KC01_LOCUS16978</name>
    <name evidence="6" type="ORF">KC01_LOCUS34909</name>
    <name evidence="7" type="ORF">KC01_LOCUS37776</name>
    <name evidence="2" type="ORF">KC01_LOCUS7929</name>
</gene>
<keyword evidence="8" id="KW-1185">Reference proteome</keyword>
<dbReference type="Proteomes" id="UP001497482">
    <property type="component" value="Chromosome 7"/>
</dbReference>
<evidence type="ECO:0000256" key="1">
    <source>
        <dbReference type="SAM" id="Phobius"/>
    </source>
</evidence>
<dbReference type="Proteomes" id="UP001497482">
    <property type="component" value="Chromosome 16"/>
</dbReference>
<evidence type="ECO:0000313" key="4">
    <source>
        <dbReference type="EMBL" id="CAL1584774.1"/>
    </source>
</evidence>
<dbReference type="Proteomes" id="UP001497482">
    <property type="component" value="Chromosome 12"/>
</dbReference>
<dbReference type="EMBL" id="OZ035838">
    <property type="protein sequence ID" value="CAL1584774.1"/>
    <property type="molecule type" value="Genomic_DNA"/>
</dbReference>
<feature type="transmembrane region" description="Helical" evidence="1">
    <location>
        <begin position="29"/>
        <end position="56"/>
    </location>
</feature>
<evidence type="ECO:0008006" key="9">
    <source>
        <dbReference type="Google" id="ProtNLM"/>
    </source>
</evidence>
<dbReference type="EMBL" id="OZ035838">
    <property type="protein sequence ID" value="CAL1583743.1"/>
    <property type="molecule type" value="Genomic_DNA"/>
</dbReference>
<feature type="transmembrane region" description="Helical" evidence="1">
    <location>
        <begin position="63"/>
        <end position="88"/>
    </location>
</feature>
<dbReference type="Proteomes" id="UP001497482">
    <property type="component" value="Chromosome 6"/>
</dbReference>
<dbReference type="AlphaFoldDB" id="A0AAV2KHM4"/>
<accession>A0AAV2KHM4</accession>
<evidence type="ECO:0000313" key="5">
    <source>
        <dbReference type="EMBL" id="CAL1587004.1"/>
    </source>
</evidence>